<dbReference type="VEuPathDB" id="FungiDB:ASPVEDRAFT_87415"/>
<gene>
    <name evidence="1" type="ORF">ASPVEDRAFT_87415</name>
</gene>
<dbReference type="RefSeq" id="XP_040671859.1">
    <property type="nucleotide sequence ID" value="XM_040818058.1"/>
</dbReference>
<accession>A0A1L9PX52</accession>
<organism evidence="1 2">
    <name type="scientific">Aspergillus versicolor CBS 583.65</name>
    <dbReference type="NCBI Taxonomy" id="1036611"/>
    <lineage>
        <taxon>Eukaryota</taxon>
        <taxon>Fungi</taxon>
        <taxon>Dikarya</taxon>
        <taxon>Ascomycota</taxon>
        <taxon>Pezizomycotina</taxon>
        <taxon>Eurotiomycetes</taxon>
        <taxon>Eurotiomycetidae</taxon>
        <taxon>Eurotiales</taxon>
        <taxon>Aspergillaceae</taxon>
        <taxon>Aspergillus</taxon>
        <taxon>Aspergillus subgen. Nidulantes</taxon>
    </lineage>
</organism>
<reference evidence="2" key="1">
    <citation type="journal article" date="2017" name="Genome Biol.">
        <title>Comparative genomics reveals high biological diversity and specific adaptations in the industrially and medically important fungal genus Aspergillus.</title>
        <authorList>
            <person name="de Vries R.P."/>
            <person name="Riley R."/>
            <person name="Wiebenga A."/>
            <person name="Aguilar-Osorio G."/>
            <person name="Amillis S."/>
            <person name="Uchima C.A."/>
            <person name="Anderluh G."/>
            <person name="Asadollahi M."/>
            <person name="Askin M."/>
            <person name="Barry K."/>
            <person name="Battaglia E."/>
            <person name="Bayram O."/>
            <person name="Benocci T."/>
            <person name="Braus-Stromeyer S.A."/>
            <person name="Caldana C."/>
            <person name="Canovas D."/>
            <person name="Cerqueira G.C."/>
            <person name="Chen F."/>
            <person name="Chen W."/>
            <person name="Choi C."/>
            <person name="Clum A."/>
            <person name="Dos Santos R.A."/>
            <person name="Damasio A.R."/>
            <person name="Diallinas G."/>
            <person name="Emri T."/>
            <person name="Fekete E."/>
            <person name="Flipphi M."/>
            <person name="Freyberg S."/>
            <person name="Gallo A."/>
            <person name="Gournas C."/>
            <person name="Habgood R."/>
            <person name="Hainaut M."/>
            <person name="Harispe M.L."/>
            <person name="Henrissat B."/>
            <person name="Hilden K.S."/>
            <person name="Hope R."/>
            <person name="Hossain A."/>
            <person name="Karabika E."/>
            <person name="Karaffa L."/>
            <person name="Karanyi Z."/>
            <person name="Krasevec N."/>
            <person name="Kuo A."/>
            <person name="Kusch H."/>
            <person name="LaButti K."/>
            <person name="Lagendijk E.L."/>
            <person name="Lapidus A."/>
            <person name="Levasseur A."/>
            <person name="Lindquist E."/>
            <person name="Lipzen A."/>
            <person name="Logrieco A.F."/>
            <person name="MacCabe A."/>
            <person name="Maekelae M.R."/>
            <person name="Malavazi I."/>
            <person name="Melin P."/>
            <person name="Meyer V."/>
            <person name="Mielnichuk N."/>
            <person name="Miskei M."/>
            <person name="Molnar A.P."/>
            <person name="Mule G."/>
            <person name="Ngan C.Y."/>
            <person name="Orejas M."/>
            <person name="Orosz E."/>
            <person name="Ouedraogo J.P."/>
            <person name="Overkamp K.M."/>
            <person name="Park H.-S."/>
            <person name="Perrone G."/>
            <person name="Piumi F."/>
            <person name="Punt P.J."/>
            <person name="Ram A.F."/>
            <person name="Ramon A."/>
            <person name="Rauscher S."/>
            <person name="Record E."/>
            <person name="Riano-Pachon D.M."/>
            <person name="Robert V."/>
            <person name="Roehrig J."/>
            <person name="Ruller R."/>
            <person name="Salamov A."/>
            <person name="Salih N.S."/>
            <person name="Samson R.A."/>
            <person name="Sandor E."/>
            <person name="Sanguinetti M."/>
            <person name="Schuetze T."/>
            <person name="Sepcic K."/>
            <person name="Shelest E."/>
            <person name="Sherlock G."/>
            <person name="Sophianopoulou V."/>
            <person name="Squina F.M."/>
            <person name="Sun H."/>
            <person name="Susca A."/>
            <person name="Todd R.B."/>
            <person name="Tsang A."/>
            <person name="Unkles S.E."/>
            <person name="van de Wiele N."/>
            <person name="van Rossen-Uffink D."/>
            <person name="Oliveira J.V."/>
            <person name="Vesth T.C."/>
            <person name="Visser J."/>
            <person name="Yu J.-H."/>
            <person name="Zhou M."/>
            <person name="Andersen M.R."/>
            <person name="Archer D.B."/>
            <person name="Baker S.E."/>
            <person name="Benoit I."/>
            <person name="Brakhage A.A."/>
            <person name="Braus G.H."/>
            <person name="Fischer R."/>
            <person name="Frisvad J.C."/>
            <person name="Goldman G.H."/>
            <person name="Houbraken J."/>
            <person name="Oakley B."/>
            <person name="Pocsi I."/>
            <person name="Scazzocchio C."/>
            <person name="Seiboth B."/>
            <person name="vanKuyk P.A."/>
            <person name="Wortman J."/>
            <person name="Dyer P.S."/>
            <person name="Grigoriev I.V."/>
        </authorList>
    </citation>
    <scope>NUCLEOTIDE SEQUENCE [LARGE SCALE GENOMIC DNA]</scope>
    <source>
        <strain evidence="2">CBS 583.65</strain>
    </source>
</reference>
<keyword evidence="2" id="KW-1185">Reference proteome</keyword>
<sequence length="220" mass="24810">MDEEEQAIAWQIITHLSEIEELHSARICIATNLTAHTQPQGGNKIEFIMAVPPSASDLVNPPSTPQSDQIVTTTLLRWRRKMADILSSGHAVLRSTANLLTYDPTEFVPFMMNGTRLRFVHMDMLPCQPVTLPTVLQASRAEQLPMLTADDLIIAKLRLSGLSKHDKTASTHADDAGDLLDTLERPRRLSAQQKECAREAVMHLRQFQYSRQWFRDELGI</sequence>
<proteinExistence type="predicted"/>
<dbReference type="Proteomes" id="UP000184073">
    <property type="component" value="Unassembled WGS sequence"/>
</dbReference>
<evidence type="ECO:0000313" key="1">
    <source>
        <dbReference type="EMBL" id="OJJ06097.1"/>
    </source>
</evidence>
<dbReference type="EMBL" id="KV878134">
    <property type="protein sequence ID" value="OJJ06097.1"/>
    <property type="molecule type" value="Genomic_DNA"/>
</dbReference>
<dbReference type="OrthoDB" id="10488820at2759"/>
<protein>
    <submittedName>
        <fullName evidence="1">Uncharacterized protein</fullName>
    </submittedName>
</protein>
<evidence type="ECO:0000313" key="2">
    <source>
        <dbReference type="Proteomes" id="UP000184073"/>
    </source>
</evidence>
<dbReference type="GeneID" id="63733569"/>
<dbReference type="AlphaFoldDB" id="A0A1L9PX52"/>
<name>A0A1L9PX52_ASPVE</name>